<reference evidence="2 3" key="1">
    <citation type="journal article" date="2015" name="BMC Genomics">
        <title>Comparative genomics and metabolic profiling of the genus Lysobacter.</title>
        <authorList>
            <person name="de Bruijn I."/>
            <person name="Cheng X."/>
            <person name="de Jager V."/>
            <person name="Exposito R.G."/>
            <person name="Watrous J."/>
            <person name="Patel N."/>
            <person name="Postma J."/>
            <person name="Dorrestein P.C."/>
            <person name="Kobayashi D."/>
            <person name="Raaijmakers J.M."/>
        </authorList>
    </citation>
    <scope>NUCLEOTIDE SEQUENCE [LARGE SCALE GENOMIC DNA]</scope>
    <source>
        <strain evidence="2 3">76</strain>
    </source>
</reference>
<name>A0A0S2FG76_LYSAN</name>
<protein>
    <recommendedName>
        <fullName evidence="4">Outer membrane beta-barrel domain protein</fullName>
    </recommendedName>
</protein>
<keyword evidence="1" id="KW-0732">Signal</keyword>
<dbReference type="AlphaFoldDB" id="A0A0S2FG76"/>
<dbReference type="OrthoDB" id="597163at2"/>
<keyword evidence="3" id="KW-1185">Reference proteome</keyword>
<dbReference type="PATRIC" id="fig|84531.7.peg.2281"/>
<evidence type="ECO:0000313" key="2">
    <source>
        <dbReference type="EMBL" id="ALN82503.1"/>
    </source>
</evidence>
<feature type="chain" id="PRO_5009798160" description="Outer membrane beta-barrel domain protein" evidence="1">
    <location>
        <begin position="26"/>
        <end position="268"/>
    </location>
</feature>
<organism evidence="2 3">
    <name type="scientific">Lysobacter antibioticus</name>
    <dbReference type="NCBI Taxonomy" id="84531"/>
    <lineage>
        <taxon>Bacteria</taxon>
        <taxon>Pseudomonadati</taxon>
        <taxon>Pseudomonadota</taxon>
        <taxon>Gammaproteobacteria</taxon>
        <taxon>Lysobacterales</taxon>
        <taxon>Lysobacteraceae</taxon>
        <taxon>Lysobacter</taxon>
    </lineage>
</organism>
<dbReference type="KEGG" id="laq:GLA29479_2329"/>
<evidence type="ECO:0000256" key="1">
    <source>
        <dbReference type="SAM" id="SignalP"/>
    </source>
</evidence>
<gene>
    <name evidence="2" type="ORF">LA76x_4393</name>
</gene>
<evidence type="ECO:0008006" key="4">
    <source>
        <dbReference type="Google" id="ProtNLM"/>
    </source>
</evidence>
<feature type="signal peptide" evidence="1">
    <location>
        <begin position="1"/>
        <end position="25"/>
    </location>
</feature>
<dbReference type="Proteomes" id="UP000060787">
    <property type="component" value="Chromosome"/>
</dbReference>
<proteinExistence type="predicted"/>
<dbReference type="eggNOG" id="COG3637">
    <property type="taxonomic scope" value="Bacteria"/>
</dbReference>
<dbReference type="RefSeq" id="WP_057919214.1">
    <property type="nucleotide sequence ID" value="NZ_CP011129.1"/>
</dbReference>
<sequence length="268" mass="29645">MNPKLLPLTLALAATSALFARSAHAEDDRFTVRLGAMSVEGSGELSAGTTYRGEPYRFSQDFDFGSRETVPRIEGVFRFSERNRLLFNYFGYDKSKRATLSEAISYDDTTIPAGSFAEAKAKFELASVMYDYAVVETETVSWGLQIGVEYAKLEGKLRAEAGADNYRTSSSEDGYAPVVGTRLTLSPNDKWRFVLQGQYLDADWGDFGDYEGDVSRANALVEYRFTPAIGAFVGYDWFKIDARRAGNDGVLGLDQRFKGPMAGVTLSF</sequence>
<dbReference type="KEGG" id="lab:LA76x_4393"/>
<dbReference type="EMBL" id="CP011129">
    <property type="protein sequence ID" value="ALN82503.1"/>
    <property type="molecule type" value="Genomic_DNA"/>
</dbReference>
<evidence type="ECO:0000313" key="3">
    <source>
        <dbReference type="Proteomes" id="UP000060787"/>
    </source>
</evidence>
<accession>A0A0S2FG76</accession>